<dbReference type="HAMAP" id="MF_01895">
    <property type="entry name" value="RNase_R"/>
    <property type="match status" value="1"/>
</dbReference>
<dbReference type="HOGENOM" id="CLU_002333_4_1_0"/>
<evidence type="ECO:0000313" key="11">
    <source>
        <dbReference type="Proteomes" id="UP000030661"/>
    </source>
</evidence>
<evidence type="ECO:0000256" key="8">
    <source>
        <dbReference type="HAMAP-Rule" id="MF_01895"/>
    </source>
</evidence>
<dbReference type="InterPro" id="IPR022966">
    <property type="entry name" value="RNase_II/R_CS"/>
</dbReference>
<dbReference type="SUPFAM" id="SSF50249">
    <property type="entry name" value="Nucleic acid-binding proteins"/>
    <property type="match status" value="4"/>
</dbReference>
<evidence type="ECO:0000313" key="10">
    <source>
        <dbReference type="EMBL" id="GAK57685.1"/>
    </source>
</evidence>
<reference evidence="10" key="1">
    <citation type="journal article" date="2015" name="PeerJ">
        <title>First genomic representation of candidate bacterial phylum KSB3 points to enhanced environmental sensing as a trigger of wastewater bulking.</title>
        <authorList>
            <person name="Sekiguchi Y."/>
            <person name="Ohashi A."/>
            <person name="Parks D.H."/>
            <person name="Yamauchi T."/>
            <person name="Tyson G.W."/>
            <person name="Hugenholtz P."/>
        </authorList>
    </citation>
    <scope>NUCLEOTIDE SEQUENCE [LARGE SCALE GENOMIC DNA]</scope>
</reference>
<dbReference type="InterPro" id="IPR011805">
    <property type="entry name" value="RNase_R"/>
</dbReference>
<dbReference type="NCBIfam" id="TIGR02063">
    <property type="entry name" value="RNase_R"/>
    <property type="match status" value="1"/>
</dbReference>
<gene>
    <name evidence="8" type="primary">rnr</name>
    <name evidence="10" type="ORF">U27_04652</name>
</gene>
<evidence type="ECO:0000256" key="1">
    <source>
        <dbReference type="ARBA" id="ARBA00001849"/>
    </source>
</evidence>
<proteinExistence type="inferred from homology"/>
<dbReference type="STRING" id="1499967.U27_04652"/>
<evidence type="ECO:0000256" key="6">
    <source>
        <dbReference type="ARBA" id="ARBA00022839"/>
    </source>
</evidence>
<dbReference type="Pfam" id="PF17876">
    <property type="entry name" value="CSD2"/>
    <property type="match status" value="1"/>
</dbReference>
<dbReference type="InterPro" id="IPR050180">
    <property type="entry name" value="RNR_Ribonuclease"/>
</dbReference>
<dbReference type="PROSITE" id="PS50126">
    <property type="entry name" value="S1"/>
    <property type="match status" value="1"/>
</dbReference>
<dbReference type="InterPro" id="IPR001900">
    <property type="entry name" value="RNase_II/R"/>
</dbReference>
<dbReference type="Pfam" id="PF00773">
    <property type="entry name" value="RNB"/>
    <property type="match status" value="1"/>
</dbReference>
<evidence type="ECO:0000256" key="2">
    <source>
        <dbReference type="ARBA" id="ARBA00004496"/>
    </source>
</evidence>
<dbReference type="GO" id="GO:0005829">
    <property type="term" value="C:cytosol"/>
    <property type="evidence" value="ECO:0007669"/>
    <property type="project" value="TreeGrafter"/>
</dbReference>
<sequence>MIDKSMILEFFNASPAKTIAEKDLIQRLQIEGDQRHEFKKQLRNLIASGEIVEVNKKRFGLPDQLNLLVGYVQANRKGFAFVVSKHKDRDDLYISPEHLYHAMHGDLVVAQVLRKKSGKLDEGKILRILQRGQNRVIGTYLIQGNKDFVLPEDSRIPYTLFIDEANTLDARPGQIVVAQILVSDEHCRHPEGEIVEILGFPNTPGMDEKIIIQTHNLPATFPQVVLDAADSLSDRIPAEEIQQRLDLRDQCIFTIDGENARDFDDAVSIERLENGHYKLGVHIADVNFYVPEASVLDQEAYQRGTSVYFPDRAIPMFPEHLSSNVCCLREGQDRLTNSVLMEFDPTGKQVAYDIKASVICSKQRFTYTLVRQILKDQDETLRQQYQDFLPSLQTMKDLSELLLQRRVQRGSLDFDLPEPEVVLDIQGRVENILKAERNLAHRMIEEFMIAANETVASHITWMQIPMIYRTHDAPADEKISGLNDFLGSLGLRLQRGNQLHPKDFQKLLHQVRHRPIEHLVNILALRAMKQARYSIKNSGHFGLASTCYTHFTSPIRRYPDLIVHRILKEISQGTGFSVQDVEKQQQMLETIAEHSSLRERAAMEAEREIVLIKKLRFMQDKIGDIFDGVISGVTSFGLFVELREYFVEGLVHVTQLHDDHYHYHEETYSLVGEQFRKRYRIGDSVRVQVAHVDLGRRQIDFHLL</sequence>
<dbReference type="Proteomes" id="UP000030661">
    <property type="component" value="Unassembled WGS sequence"/>
</dbReference>
<dbReference type="SMART" id="SM00955">
    <property type="entry name" value="RNB"/>
    <property type="match status" value="1"/>
</dbReference>
<dbReference type="EMBL" id="DF820466">
    <property type="protein sequence ID" value="GAK57685.1"/>
    <property type="molecule type" value="Genomic_DNA"/>
</dbReference>
<comment type="similarity">
    <text evidence="8">Belongs to the RNR ribonuclease family. RNase R subfamily.</text>
</comment>
<dbReference type="PROSITE" id="PS01175">
    <property type="entry name" value="RIBONUCLEASE_II"/>
    <property type="match status" value="1"/>
</dbReference>
<dbReference type="Pfam" id="PF00575">
    <property type="entry name" value="S1"/>
    <property type="match status" value="1"/>
</dbReference>
<dbReference type="GO" id="GO:0003723">
    <property type="term" value="F:RNA binding"/>
    <property type="evidence" value="ECO:0007669"/>
    <property type="project" value="UniProtKB-UniRule"/>
</dbReference>
<dbReference type="EC" id="3.1.13.1" evidence="8"/>
<dbReference type="InterPro" id="IPR004476">
    <property type="entry name" value="RNase_II/RNase_R"/>
</dbReference>
<keyword evidence="11" id="KW-1185">Reference proteome</keyword>
<accession>A0A081BZD0</accession>
<keyword evidence="4 8" id="KW-0540">Nuclease</keyword>
<dbReference type="PANTHER" id="PTHR23355">
    <property type="entry name" value="RIBONUCLEASE"/>
    <property type="match status" value="1"/>
</dbReference>
<evidence type="ECO:0000256" key="7">
    <source>
        <dbReference type="ARBA" id="ARBA00022884"/>
    </source>
</evidence>
<keyword evidence="7 8" id="KW-0694">RNA-binding</keyword>
<evidence type="ECO:0000256" key="3">
    <source>
        <dbReference type="ARBA" id="ARBA00022490"/>
    </source>
</evidence>
<dbReference type="PANTHER" id="PTHR23355:SF9">
    <property type="entry name" value="DIS3-LIKE EXONUCLEASE 2"/>
    <property type="match status" value="1"/>
</dbReference>
<dbReference type="NCBIfam" id="TIGR00358">
    <property type="entry name" value="3_prime_RNase"/>
    <property type="match status" value="1"/>
</dbReference>
<dbReference type="CDD" id="cd04471">
    <property type="entry name" value="S1_RNase_R"/>
    <property type="match status" value="1"/>
</dbReference>
<dbReference type="InterPro" id="IPR013223">
    <property type="entry name" value="RNase_B_OB_dom"/>
</dbReference>
<comment type="catalytic activity">
    <reaction evidence="1 8">
        <text>Exonucleolytic cleavage in the 3'- to 5'-direction to yield nucleoside 5'-phosphates.</text>
        <dbReference type="EC" id="3.1.13.1"/>
    </reaction>
</comment>
<comment type="subcellular location">
    <subcellularLocation>
        <location evidence="2 8">Cytoplasm</location>
    </subcellularLocation>
</comment>
<keyword evidence="3 8" id="KW-0963">Cytoplasm</keyword>
<dbReference type="Gene3D" id="2.40.50.140">
    <property type="entry name" value="Nucleic acid-binding proteins"/>
    <property type="match status" value="2"/>
</dbReference>
<dbReference type="AlphaFoldDB" id="A0A081BZD0"/>
<protein>
    <recommendedName>
        <fullName evidence="8">Ribonuclease R</fullName>
        <shortName evidence="8">RNase R</shortName>
        <ecNumber evidence="8">3.1.13.1</ecNumber>
    </recommendedName>
</protein>
<evidence type="ECO:0000259" key="9">
    <source>
        <dbReference type="PROSITE" id="PS50126"/>
    </source>
</evidence>
<dbReference type="InterPro" id="IPR040476">
    <property type="entry name" value="CSD2"/>
</dbReference>
<name>A0A081BZD0_VECG1</name>
<dbReference type="GO" id="GO:0006402">
    <property type="term" value="P:mRNA catabolic process"/>
    <property type="evidence" value="ECO:0007669"/>
    <property type="project" value="TreeGrafter"/>
</dbReference>
<dbReference type="eggNOG" id="COG0557">
    <property type="taxonomic scope" value="Bacteria"/>
</dbReference>
<evidence type="ECO:0000256" key="4">
    <source>
        <dbReference type="ARBA" id="ARBA00022722"/>
    </source>
</evidence>
<dbReference type="InterPro" id="IPR012340">
    <property type="entry name" value="NA-bd_OB-fold"/>
</dbReference>
<dbReference type="InterPro" id="IPR003029">
    <property type="entry name" value="S1_domain"/>
</dbReference>
<dbReference type="GO" id="GO:0008859">
    <property type="term" value="F:exoribonuclease II activity"/>
    <property type="evidence" value="ECO:0007669"/>
    <property type="project" value="UniProtKB-UniRule"/>
</dbReference>
<organism evidence="10">
    <name type="scientific">Vecturithrix granuli</name>
    <dbReference type="NCBI Taxonomy" id="1499967"/>
    <lineage>
        <taxon>Bacteria</taxon>
        <taxon>Candidatus Moduliflexota</taxon>
        <taxon>Candidatus Vecturitrichia</taxon>
        <taxon>Candidatus Vecturitrichales</taxon>
        <taxon>Candidatus Vecturitrichaceae</taxon>
        <taxon>Candidatus Vecturithrix</taxon>
    </lineage>
</organism>
<dbReference type="SMART" id="SM00316">
    <property type="entry name" value="S1"/>
    <property type="match status" value="1"/>
</dbReference>
<evidence type="ECO:0000256" key="5">
    <source>
        <dbReference type="ARBA" id="ARBA00022801"/>
    </source>
</evidence>
<keyword evidence="6 8" id="KW-0269">Exonuclease</keyword>
<comment type="function">
    <text evidence="8">3'-5' exoribonuclease that releases 5'-nucleoside monophosphates and is involved in maturation of structured RNAs.</text>
</comment>
<feature type="domain" description="S1 motif" evidence="9">
    <location>
        <begin position="623"/>
        <end position="704"/>
    </location>
</feature>
<dbReference type="Pfam" id="PF08206">
    <property type="entry name" value="OB_RNB"/>
    <property type="match status" value="1"/>
</dbReference>
<keyword evidence="5 8" id="KW-0378">Hydrolase</keyword>